<dbReference type="PANTHER" id="PTHR11707:SF28">
    <property type="entry name" value="60 KDA LYSOPHOSPHOLIPASE"/>
    <property type="match status" value="1"/>
</dbReference>
<feature type="active site" description="O-isoaspartyl threonine intermediate" evidence="4">
    <location>
        <position position="12"/>
    </location>
</feature>
<evidence type="ECO:0000256" key="1">
    <source>
        <dbReference type="ARBA" id="ARBA00010518"/>
    </source>
</evidence>
<dbReference type="Proteomes" id="UP000284178">
    <property type="component" value="Unassembled WGS sequence"/>
</dbReference>
<dbReference type="PROSITE" id="PS00917">
    <property type="entry name" value="ASN_GLN_ASE_2"/>
    <property type="match status" value="1"/>
</dbReference>
<protein>
    <recommendedName>
        <fullName evidence="2">asparaginase</fullName>
        <ecNumber evidence="2">3.5.1.1</ecNumber>
    </recommendedName>
</protein>
<dbReference type="EMBL" id="QRUP01000027">
    <property type="protein sequence ID" value="RGR68456.1"/>
    <property type="molecule type" value="Genomic_DNA"/>
</dbReference>
<dbReference type="InterPro" id="IPR037152">
    <property type="entry name" value="L-asparaginase_N_sf"/>
</dbReference>
<evidence type="ECO:0000259" key="7">
    <source>
        <dbReference type="Pfam" id="PF00710"/>
    </source>
</evidence>
<dbReference type="InterPro" id="IPR036152">
    <property type="entry name" value="Asp/glu_Ase-like_sf"/>
</dbReference>
<accession>A0A412FJZ4</accession>
<evidence type="ECO:0000256" key="4">
    <source>
        <dbReference type="PIRSR" id="PIRSR001220-1"/>
    </source>
</evidence>
<comment type="caution">
    <text evidence="9">The sequence shown here is derived from an EMBL/GenBank/DDBJ whole genome shotgun (WGS) entry which is preliminary data.</text>
</comment>
<dbReference type="PROSITE" id="PS51732">
    <property type="entry name" value="ASN_GLN_ASE_3"/>
    <property type="match status" value="1"/>
</dbReference>
<evidence type="ECO:0000256" key="6">
    <source>
        <dbReference type="PROSITE-ProRule" id="PRU10100"/>
    </source>
</evidence>
<feature type="binding site" evidence="5">
    <location>
        <position position="54"/>
    </location>
    <ligand>
        <name>substrate</name>
    </ligand>
</feature>
<dbReference type="CDD" id="cd08963">
    <property type="entry name" value="L-asparaginase_I"/>
    <property type="match status" value="1"/>
</dbReference>
<evidence type="ECO:0000259" key="8">
    <source>
        <dbReference type="Pfam" id="PF17763"/>
    </source>
</evidence>
<dbReference type="InterPro" id="IPR027475">
    <property type="entry name" value="Asparaginase/glutaminase_AS2"/>
</dbReference>
<sequence length="335" mass="36861">MKRIAWLTTGGTIACAQQEEGLTPQLDAGGLRRLLGTLIDQYEIKTWDLFTLDSSNIQPEEWQRIAEKVAELIAEGWAEGVILTHGTDTMAYTASALSFMLENVTLPVVLTGSQLPLADPLSDGLENIRTALAMAASGHAGVFVAFNRQILLGTRAVKVRTTNFQAFESVNVKPVGWIDSRGLNIRSGLLPHADGPFQLRSQLCKEVVLIKLIPGMNPKLFDALIQMACRGVVIEAFGIGGLSFIRRDLTAKLQEMTQAGITVVVCSQCLYEQSDFSVYEVGQKALRYGVLEGKDMTSEAAVTKLMWVLGQSEDPQTIRQLFETNRIHERNESFD</sequence>
<dbReference type="SFLD" id="SFLDS00057">
    <property type="entry name" value="Glutaminase/Asparaginase"/>
    <property type="match status" value="1"/>
</dbReference>
<evidence type="ECO:0000256" key="5">
    <source>
        <dbReference type="PIRSR" id="PIRSR001220-2"/>
    </source>
</evidence>
<dbReference type="Pfam" id="PF17763">
    <property type="entry name" value="Asparaginase_C"/>
    <property type="match status" value="1"/>
</dbReference>
<keyword evidence="3" id="KW-0378">Hydrolase</keyword>
<dbReference type="InterPro" id="IPR027473">
    <property type="entry name" value="L-asparaginase_C"/>
</dbReference>
<dbReference type="SUPFAM" id="SSF53774">
    <property type="entry name" value="Glutaminase/Asparaginase"/>
    <property type="match status" value="1"/>
</dbReference>
<evidence type="ECO:0000313" key="10">
    <source>
        <dbReference type="Proteomes" id="UP000284178"/>
    </source>
</evidence>
<dbReference type="FunFam" id="3.40.50.1170:FF:000001">
    <property type="entry name" value="L-asparaginase 2"/>
    <property type="match status" value="1"/>
</dbReference>
<dbReference type="InterPro" id="IPR040919">
    <property type="entry name" value="Asparaginase_C"/>
</dbReference>
<feature type="binding site" evidence="5">
    <location>
        <begin position="87"/>
        <end position="88"/>
    </location>
    <ligand>
        <name>substrate</name>
    </ligand>
</feature>
<keyword evidence="10" id="KW-1185">Reference proteome</keyword>
<proteinExistence type="inferred from homology"/>
<gene>
    <name evidence="9" type="ORF">DWY25_15780</name>
</gene>
<evidence type="ECO:0000256" key="2">
    <source>
        <dbReference type="ARBA" id="ARBA00012920"/>
    </source>
</evidence>
<organism evidence="9 10">
    <name type="scientific">Holdemania filiformis</name>
    <dbReference type="NCBI Taxonomy" id="61171"/>
    <lineage>
        <taxon>Bacteria</taxon>
        <taxon>Bacillati</taxon>
        <taxon>Bacillota</taxon>
        <taxon>Erysipelotrichia</taxon>
        <taxon>Erysipelotrichales</taxon>
        <taxon>Erysipelotrichaceae</taxon>
        <taxon>Holdemania</taxon>
    </lineage>
</organism>
<dbReference type="Gene3D" id="3.40.50.1170">
    <property type="entry name" value="L-asparaginase, N-terminal domain"/>
    <property type="match status" value="1"/>
</dbReference>
<dbReference type="PRINTS" id="PR00139">
    <property type="entry name" value="ASNGLNASE"/>
</dbReference>
<dbReference type="InterPro" id="IPR027474">
    <property type="entry name" value="L-asparaginase_N"/>
</dbReference>
<reference evidence="9 10" key="1">
    <citation type="submission" date="2018-08" db="EMBL/GenBank/DDBJ databases">
        <title>A genome reference for cultivated species of the human gut microbiota.</title>
        <authorList>
            <person name="Zou Y."/>
            <person name="Xue W."/>
            <person name="Luo G."/>
        </authorList>
    </citation>
    <scope>NUCLEOTIDE SEQUENCE [LARGE SCALE GENOMIC DNA]</scope>
    <source>
        <strain evidence="9 10">AF24-29</strain>
    </source>
</reference>
<dbReference type="PIRSF" id="PIRSF001220">
    <property type="entry name" value="L-ASNase_gatD"/>
    <property type="match status" value="1"/>
</dbReference>
<dbReference type="GO" id="GO:0006520">
    <property type="term" value="P:amino acid metabolic process"/>
    <property type="evidence" value="ECO:0007669"/>
    <property type="project" value="InterPro"/>
</dbReference>
<dbReference type="EC" id="3.5.1.1" evidence="2"/>
<comment type="similarity">
    <text evidence="1">Belongs to the asparaginase 1 family.</text>
</comment>
<dbReference type="GO" id="GO:0004067">
    <property type="term" value="F:asparaginase activity"/>
    <property type="evidence" value="ECO:0007669"/>
    <property type="project" value="UniProtKB-UniRule"/>
</dbReference>
<dbReference type="RefSeq" id="WP_006061317.1">
    <property type="nucleotide sequence ID" value="NZ_CABJCV010000027.1"/>
</dbReference>
<dbReference type="NCBIfam" id="TIGR00519">
    <property type="entry name" value="asnASE_I"/>
    <property type="match status" value="1"/>
</dbReference>
<dbReference type="SMART" id="SM00870">
    <property type="entry name" value="Asparaginase"/>
    <property type="match status" value="1"/>
</dbReference>
<dbReference type="Gene3D" id="3.40.50.40">
    <property type="match status" value="1"/>
</dbReference>
<dbReference type="AlphaFoldDB" id="A0A412FJZ4"/>
<feature type="domain" description="Asparaginase/glutaminase C-terminal" evidence="8">
    <location>
        <begin position="207"/>
        <end position="322"/>
    </location>
</feature>
<name>A0A412FJZ4_9FIRM</name>
<dbReference type="InterPro" id="IPR006034">
    <property type="entry name" value="Asparaginase/glutaminase-like"/>
</dbReference>
<dbReference type="PANTHER" id="PTHR11707">
    <property type="entry name" value="L-ASPARAGINASE"/>
    <property type="match status" value="1"/>
</dbReference>
<evidence type="ECO:0000313" key="9">
    <source>
        <dbReference type="EMBL" id="RGR68456.1"/>
    </source>
</evidence>
<evidence type="ECO:0000256" key="3">
    <source>
        <dbReference type="ARBA" id="ARBA00022801"/>
    </source>
</evidence>
<dbReference type="PROSITE" id="PS51257">
    <property type="entry name" value="PROKAR_LIPOPROTEIN"/>
    <property type="match status" value="1"/>
</dbReference>
<dbReference type="GeneID" id="83016856"/>
<feature type="domain" description="L-asparaginase N-terminal" evidence="7">
    <location>
        <begin position="3"/>
        <end position="186"/>
    </location>
</feature>
<dbReference type="InterPro" id="IPR006033">
    <property type="entry name" value="AsnA_fam"/>
</dbReference>
<dbReference type="PIRSF" id="PIRSF500176">
    <property type="entry name" value="L_ASNase"/>
    <property type="match status" value="1"/>
</dbReference>
<dbReference type="Pfam" id="PF00710">
    <property type="entry name" value="Asparaginase"/>
    <property type="match status" value="1"/>
</dbReference>
<feature type="active site" evidence="6">
    <location>
        <position position="87"/>
    </location>
</feature>
<dbReference type="InterPro" id="IPR041725">
    <property type="entry name" value="L-asparaginase_I"/>
</dbReference>